<evidence type="ECO:0000256" key="3">
    <source>
        <dbReference type="SAM" id="MobiDB-lite"/>
    </source>
</evidence>
<reference evidence="5 6" key="1">
    <citation type="submission" date="2019-08" db="EMBL/GenBank/DDBJ databases">
        <authorList>
            <person name="Hu J."/>
        </authorList>
    </citation>
    <scope>NUCLEOTIDE SEQUENCE [LARGE SCALE GENOMIC DNA]</scope>
    <source>
        <strain evidence="5 6">NEAU-184</strain>
    </source>
</reference>
<evidence type="ECO:0000313" key="6">
    <source>
        <dbReference type="Proteomes" id="UP000325243"/>
    </source>
</evidence>
<organism evidence="5 6">
    <name type="scientific">Agromyces mariniharenae</name>
    <dbReference type="NCBI Taxonomy" id="2604423"/>
    <lineage>
        <taxon>Bacteria</taxon>
        <taxon>Bacillati</taxon>
        <taxon>Actinomycetota</taxon>
        <taxon>Actinomycetes</taxon>
        <taxon>Micrococcales</taxon>
        <taxon>Microbacteriaceae</taxon>
        <taxon>Agromyces</taxon>
    </lineage>
</organism>
<evidence type="ECO:0000256" key="2">
    <source>
        <dbReference type="PIRSR" id="PIRSR640198-2"/>
    </source>
</evidence>
<dbReference type="Proteomes" id="UP000325243">
    <property type="component" value="Unassembled WGS sequence"/>
</dbReference>
<dbReference type="PANTHER" id="PTHR13504">
    <property type="entry name" value="FIDO DOMAIN-CONTAINING PROTEIN DDB_G0283145"/>
    <property type="match status" value="1"/>
</dbReference>
<dbReference type="Gene3D" id="1.10.3290.10">
    <property type="entry name" value="Fido-like domain"/>
    <property type="match status" value="1"/>
</dbReference>
<keyword evidence="2" id="KW-0067">ATP-binding</keyword>
<dbReference type="InterPro" id="IPR025758">
    <property type="entry name" value="Fic/DOC_N"/>
</dbReference>
<gene>
    <name evidence="5" type="ORF">FYC51_18710</name>
</gene>
<feature type="region of interest" description="Disordered" evidence="3">
    <location>
        <begin position="1"/>
        <end position="22"/>
    </location>
</feature>
<dbReference type="Pfam" id="PF02661">
    <property type="entry name" value="Fic"/>
    <property type="match status" value="1"/>
</dbReference>
<evidence type="ECO:0000259" key="4">
    <source>
        <dbReference type="PROSITE" id="PS51459"/>
    </source>
</evidence>
<protein>
    <submittedName>
        <fullName evidence="5">Fic family protein</fullName>
    </submittedName>
</protein>
<dbReference type="Pfam" id="PF13784">
    <property type="entry name" value="Fic_N"/>
    <property type="match status" value="1"/>
</dbReference>
<sequence length="407" mass="44355">MKGMRMAPSITPQPIAGTAVGSESRPWRPMVAQDVVSRRVWEQITRPYEASVPAVIADLEFDLPDEVVEDVTNAQQQLVRFDTEVGSITAPFASILLRSESASSSQIENLTSGARAIAEAELGERADGNAPLIVNNVRALQAALDAADELSAETIIRMHRELLHRTDPGITGSYRTQQVWIGGGSYSPHDADFIPPHHERVAAAMADFEAYSGRVATLPLASIAIAHAQFETIHPFPDGNGRTGRALVQAALRRTGLTTSVTVPISAGILQQRTRYFDALDAYRAGDVVPIVRVFADGAVLAIVNGRQLVDDIEATQAHWADRMSGLRSDSAAREIARLAIGHPVLTSTFVRREVDRSGPAVFRGLDQLVERGVLTETTSQSRNRLWVAQDVIRNLDGFARRSMRTR</sequence>
<keyword evidence="6" id="KW-1185">Reference proteome</keyword>
<feature type="active site" evidence="1">
    <location>
        <position position="234"/>
    </location>
</feature>
<evidence type="ECO:0000313" key="5">
    <source>
        <dbReference type="EMBL" id="TYL51150.1"/>
    </source>
</evidence>
<dbReference type="PANTHER" id="PTHR13504:SF38">
    <property type="entry name" value="FIDO DOMAIN-CONTAINING PROTEIN"/>
    <property type="match status" value="1"/>
</dbReference>
<dbReference type="SUPFAM" id="SSF140931">
    <property type="entry name" value="Fic-like"/>
    <property type="match status" value="1"/>
</dbReference>
<proteinExistence type="predicted"/>
<dbReference type="InterPro" id="IPR003812">
    <property type="entry name" value="Fido"/>
</dbReference>
<dbReference type="AlphaFoldDB" id="A0A5S4V3R5"/>
<keyword evidence="2" id="KW-0547">Nucleotide-binding</keyword>
<comment type="caution">
    <text evidence="5">The sequence shown here is derived from an EMBL/GenBank/DDBJ whole genome shotgun (WGS) entry which is preliminary data.</text>
</comment>
<accession>A0A5S4V3R5</accession>
<feature type="domain" description="Fido" evidence="4">
    <location>
        <begin position="150"/>
        <end position="297"/>
    </location>
</feature>
<dbReference type="InterPro" id="IPR040198">
    <property type="entry name" value="Fido_containing"/>
</dbReference>
<dbReference type="EMBL" id="VSSB01000002">
    <property type="protein sequence ID" value="TYL51150.1"/>
    <property type="molecule type" value="Genomic_DNA"/>
</dbReference>
<dbReference type="GO" id="GO:0005524">
    <property type="term" value="F:ATP binding"/>
    <property type="evidence" value="ECO:0007669"/>
    <property type="project" value="UniProtKB-KW"/>
</dbReference>
<evidence type="ECO:0000256" key="1">
    <source>
        <dbReference type="PIRSR" id="PIRSR640198-1"/>
    </source>
</evidence>
<name>A0A5S4V3R5_9MICO</name>
<dbReference type="InterPro" id="IPR036597">
    <property type="entry name" value="Fido-like_dom_sf"/>
</dbReference>
<dbReference type="PROSITE" id="PS51459">
    <property type="entry name" value="FIDO"/>
    <property type="match status" value="1"/>
</dbReference>
<feature type="binding site" evidence="2">
    <location>
        <begin position="238"/>
        <end position="245"/>
    </location>
    <ligand>
        <name>ATP</name>
        <dbReference type="ChEBI" id="CHEBI:30616"/>
    </ligand>
</feature>